<dbReference type="RefSeq" id="WP_322348397.1">
    <property type="nucleotide sequence ID" value="NZ_CP129968.2"/>
</dbReference>
<dbReference type="Gene3D" id="2.60.120.10">
    <property type="entry name" value="Jelly Rolls"/>
    <property type="match status" value="1"/>
</dbReference>
<dbReference type="InterPro" id="IPR014710">
    <property type="entry name" value="RmlC-like_jellyroll"/>
</dbReference>
<evidence type="ECO:0000259" key="1">
    <source>
        <dbReference type="PROSITE" id="PS50042"/>
    </source>
</evidence>
<sequence length="198" mass="23668">MQTYYKLLLQNIQELVPIKQEDVCLIEEAFKPVYLKKKDFYLRKHDRSNYMNFVADGCLKVYSIGENDMEHILQFGIEGWWVNDLYSYLTETPSTLFIQAITDSVVLQIHRDRLNRLFDEVPMMDRFFRIKTQNGYVALQDRTIRNMSQAAEQRYIEFVNRYRDMEQQIPQYMIASYLGITPEHLSALRKKIADNIRS</sequence>
<dbReference type="Pfam" id="PF00027">
    <property type="entry name" value="cNMP_binding"/>
    <property type="match status" value="1"/>
</dbReference>
<protein>
    <submittedName>
        <fullName evidence="2">Crp/Fnr family transcriptional regulator</fullName>
    </submittedName>
</protein>
<dbReference type="EMBL" id="CP129968">
    <property type="protein sequence ID" value="WNB18870.1"/>
    <property type="molecule type" value="Genomic_DNA"/>
</dbReference>
<organism evidence="2">
    <name type="scientific">Marivirga arenosa</name>
    <dbReference type="NCBI Taxonomy" id="3059076"/>
    <lineage>
        <taxon>Bacteria</taxon>
        <taxon>Pseudomonadati</taxon>
        <taxon>Bacteroidota</taxon>
        <taxon>Cytophagia</taxon>
        <taxon>Cytophagales</taxon>
        <taxon>Marivirgaceae</taxon>
        <taxon>Marivirga</taxon>
    </lineage>
</organism>
<dbReference type="CDD" id="cd00038">
    <property type="entry name" value="CAP_ED"/>
    <property type="match status" value="1"/>
</dbReference>
<dbReference type="InterPro" id="IPR000595">
    <property type="entry name" value="cNMP-bd_dom"/>
</dbReference>
<name>A0AA51ZY05_9BACT</name>
<dbReference type="PROSITE" id="PS50042">
    <property type="entry name" value="CNMP_BINDING_3"/>
    <property type="match status" value="1"/>
</dbReference>
<accession>A0AA51ZY05</accession>
<dbReference type="InterPro" id="IPR018490">
    <property type="entry name" value="cNMP-bd_dom_sf"/>
</dbReference>
<reference evidence="2" key="1">
    <citation type="submission" date="2023-08" db="EMBL/GenBank/DDBJ databases">
        <title>Comparative genomics and taxonomic characterization of three novel marine species of genus Marivirga.</title>
        <authorList>
            <person name="Muhammad N."/>
            <person name="Kim S.-G."/>
        </authorList>
    </citation>
    <scope>NUCLEOTIDE SEQUENCE</scope>
    <source>
        <strain evidence="2">BKB1-2</strain>
    </source>
</reference>
<gene>
    <name evidence="2" type="ORF">QYS47_31645</name>
</gene>
<dbReference type="Proteomes" id="UP001232019">
    <property type="component" value="Chromosome"/>
</dbReference>
<dbReference type="SUPFAM" id="SSF51206">
    <property type="entry name" value="cAMP-binding domain-like"/>
    <property type="match status" value="1"/>
</dbReference>
<dbReference type="AlphaFoldDB" id="A0AA51ZY05"/>
<feature type="domain" description="Cyclic nucleotide-binding" evidence="1">
    <location>
        <begin position="14"/>
        <end position="118"/>
    </location>
</feature>
<proteinExistence type="predicted"/>
<evidence type="ECO:0000313" key="2">
    <source>
        <dbReference type="EMBL" id="WNB18870.1"/>
    </source>
</evidence>
<dbReference type="KEGG" id="marp:QYS47_31645"/>